<keyword evidence="2" id="KW-0808">Transferase</keyword>
<dbReference type="GO" id="GO:0004674">
    <property type="term" value="F:protein serine/threonine kinase activity"/>
    <property type="evidence" value="ECO:0007669"/>
    <property type="project" value="UniProtKB-KW"/>
</dbReference>
<dbReference type="EMBL" id="ATMH01006353">
    <property type="protein sequence ID" value="EPY26036.1"/>
    <property type="molecule type" value="Genomic_DNA"/>
</dbReference>
<keyword evidence="5" id="KW-0067">ATP-binding</keyword>
<dbReference type="AlphaFoldDB" id="S9VG92"/>
<evidence type="ECO:0000256" key="2">
    <source>
        <dbReference type="ARBA" id="ARBA00022679"/>
    </source>
</evidence>
<dbReference type="FunFam" id="3.30.200.20:FF:000271">
    <property type="entry name" value="MAPK/MAK/MRK overlapping kinase"/>
    <property type="match status" value="1"/>
</dbReference>
<dbReference type="OrthoDB" id="2158884at2759"/>
<dbReference type="PROSITE" id="PS50011">
    <property type="entry name" value="PROTEIN_KINASE_DOM"/>
    <property type="match status" value="1"/>
</dbReference>
<dbReference type="PANTHER" id="PTHR24055">
    <property type="entry name" value="MITOGEN-ACTIVATED PROTEIN KINASE"/>
    <property type="match status" value="1"/>
</dbReference>
<keyword evidence="3" id="KW-0547">Nucleotide-binding</keyword>
<dbReference type="GO" id="GO:0005524">
    <property type="term" value="F:ATP binding"/>
    <property type="evidence" value="ECO:0007669"/>
    <property type="project" value="UniProtKB-KW"/>
</dbReference>
<feature type="compositionally biased region" description="Basic and acidic residues" evidence="6">
    <location>
        <begin position="405"/>
        <end position="423"/>
    </location>
</feature>
<organism evidence="8 9">
    <name type="scientific">Strigomonas culicis</name>
    <dbReference type="NCBI Taxonomy" id="28005"/>
    <lineage>
        <taxon>Eukaryota</taxon>
        <taxon>Discoba</taxon>
        <taxon>Euglenozoa</taxon>
        <taxon>Kinetoplastea</taxon>
        <taxon>Metakinetoplastina</taxon>
        <taxon>Trypanosomatida</taxon>
        <taxon>Trypanosomatidae</taxon>
        <taxon>Strigomonadinae</taxon>
        <taxon>Strigomonas</taxon>
    </lineage>
</organism>
<keyword evidence="1" id="KW-0723">Serine/threonine-protein kinase</keyword>
<evidence type="ECO:0000313" key="9">
    <source>
        <dbReference type="Proteomes" id="UP000015354"/>
    </source>
</evidence>
<dbReference type="Gene3D" id="1.10.510.10">
    <property type="entry name" value="Transferase(Phosphotransferase) domain 1"/>
    <property type="match status" value="1"/>
</dbReference>
<evidence type="ECO:0000256" key="5">
    <source>
        <dbReference type="ARBA" id="ARBA00022840"/>
    </source>
</evidence>
<dbReference type="PROSITE" id="PS00108">
    <property type="entry name" value="PROTEIN_KINASE_ST"/>
    <property type="match status" value="1"/>
</dbReference>
<name>S9VG92_9TRYP</name>
<dbReference type="Pfam" id="PF00069">
    <property type="entry name" value="Pkinase"/>
    <property type="match status" value="1"/>
</dbReference>
<dbReference type="InterPro" id="IPR011009">
    <property type="entry name" value="Kinase-like_dom_sf"/>
</dbReference>
<evidence type="ECO:0000259" key="7">
    <source>
        <dbReference type="PROSITE" id="PS50011"/>
    </source>
</evidence>
<reference evidence="8 9" key="1">
    <citation type="journal article" date="2013" name="PLoS ONE">
        <title>Predicting the Proteins of Angomonas deanei, Strigomonas culicis and Their Respective Endosymbionts Reveals New Aspects of the Trypanosomatidae Family.</title>
        <authorList>
            <person name="Motta M.C."/>
            <person name="Martins A.C."/>
            <person name="de Souza S.S."/>
            <person name="Catta-Preta C.M."/>
            <person name="Silva R."/>
            <person name="Klein C.C."/>
            <person name="de Almeida L.G."/>
            <person name="de Lima Cunha O."/>
            <person name="Ciapina L.P."/>
            <person name="Brocchi M."/>
            <person name="Colabardini A.C."/>
            <person name="de Araujo Lima B."/>
            <person name="Machado C.R."/>
            <person name="de Almeida Soares C.M."/>
            <person name="Probst C.M."/>
            <person name="de Menezes C.B."/>
            <person name="Thompson C.E."/>
            <person name="Bartholomeu D.C."/>
            <person name="Gradia D.F."/>
            <person name="Pavoni D.P."/>
            <person name="Grisard E.C."/>
            <person name="Fantinatti-Garboggini F."/>
            <person name="Marchini F.K."/>
            <person name="Rodrigues-Luiz G.F."/>
            <person name="Wagner G."/>
            <person name="Goldman G.H."/>
            <person name="Fietto J.L."/>
            <person name="Elias M.C."/>
            <person name="Goldman M.H."/>
            <person name="Sagot M.F."/>
            <person name="Pereira M."/>
            <person name="Stoco P.H."/>
            <person name="de Mendonca-Neto R.P."/>
            <person name="Teixeira S.M."/>
            <person name="Maciel T.E."/>
            <person name="de Oliveira Mendes T.A."/>
            <person name="Urmenyi T.P."/>
            <person name="de Souza W."/>
            <person name="Schenkman S."/>
            <person name="de Vasconcelos A.T."/>
        </authorList>
    </citation>
    <scope>NUCLEOTIDE SEQUENCE [LARGE SCALE GENOMIC DNA]</scope>
</reference>
<dbReference type="CDD" id="cd07831">
    <property type="entry name" value="STKc_MOK"/>
    <property type="match status" value="1"/>
</dbReference>
<keyword evidence="4" id="KW-0418">Kinase</keyword>
<dbReference type="InterPro" id="IPR008271">
    <property type="entry name" value="Ser/Thr_kinase_AS"/>
</dbReference>
<feature type="domain" description="Protein kinase" evidence="7">
    <location>
        <begin position="66"/>
        <end position="349"/>
    </location>
</feature>
<accession>S9VG92</accession>
<feature type="region of interest" description="Disordered" evidence="6">
    <location>
        <begin position="356"/>
        <end position="467"/>
    </location>
</feature>
<dbReference type="SUPFAM" id="SSF56112">
    <property type="entry name" value="Protein kinase-like (PK-like)"/>
    <property type="match status" value="1"/>
</dbReference>
<feature type="compositionally biased region" description="Polar residues" evidence="6">
    <location>
        <begin position="428"/>
        <end position="438"/>
    </location>
</feature>
<protein>
    <submittedName>
        <fullName evidence="8">Renal tumor antigen</fullName>
    </submittedName>
</protein>
<sequence>MPCFPCLCLSHYTCHSFRIRFCFAPFLSLYRSIHPLSIEYTPSRCYMPLLTVKVFFFFRTGHMQKYQILGKTGEGTFSEVLRAQDTNTKQMVAIKCFKKPFESKEEANRVREIHAVRKLTPHPNIVNLVEVLFDRSTGRLAVVFELMEKNLYDLIRVRKQYLPSEQIRSYMYQILKALDHTHRAGLFHRDIKPENVLINNDDVVKLADFGSCRGIYTKQPLTEYISTRWYRAPECLLTDGYYNYKMDIWSAGCVFFEMATLYPLFAGTNEIDQVNKIHSVLGSPPADLLTALKSKGTHIKCQFPVRQGTGLAKLAPNLDPEALDLLAMLLTYEEEKRCTAKEALRHAYFRTLRNAERQVKRAQKPSDTPDDSGEMKAFNPLTGDMGELPPPQVAKTLSSPLFTPKGEKREKSPVDGVAKDHLPAIELPSTTVTSTTPGANGAPCVGREAPKVDPSARQRQASLPKLA</sequence>
<evidence type="ECO:0000313" key="8">
    <source>
        <dbReference type="EMBL" id="EPY26036.1"/>
    </source>
</evidence>
<dbReference type="Gene3D" id="3.30.200.20">
    <property type="entry name" value="Phosphorylase Kinase, domain 1"/>
    <property type="match status" value="1"/>
</dbReference>
<keyword evidence="9" id="KW-1185">Reference proteome</keyword>
<dbReference type="InterPro" id="IPR050117">
    <property type="entry name" value="MAPK"/>
</dbReference>
<evidence type="ECO:0000256" key="6">
    <source>
        <dbReference type="SAM" id="MobiDB-lite"/>
    </source>
</evidence>
<dbReference type="InterPro" id="IPR000719">
    <property type="entry name" value="Prot_kinase_dom"/>
</dbReference>
<comment type="caution">
    <text evidence="8">The sequence shown here is derived from an EMBL/GenBank/DDBJ whole genome shotgun (WGS) entry which is preliminary data.</text>
</comment>
<proteinExistence type="predicted"/>
<evidence type="ECO:0000256" key="3">
    <source>
        <dbReference type="ARBA" id="ARBA00022741"/>
    </source>
</evidence>
<dbReference type="SMART" id="SM00220">
    <property type="entry name" value="S_TKc"/>
    <property type="match status" value="1"/>
</dbReference>
<evidence type="ECO:0000256" key="1">
    <source>
        <dbReference type="ARBA" id="ARBA00022527"/>
    </source>
</evidence>
<dbReference type="FunFam" id="1.10.510.10:FF:000624">
    <property type="entry name" value="Mitogen-activated protein kinase"/>
    <property type="match status" value="1"/>
</dbReference>
<dbReference type="Proteomes" id="UP000015354">
    <property type="component" value="Unassembled WGS sequence"/>
</dbReference>
<evidence type="ECO:0000256" key="4">
    <source>
        <dbReference type="ARBA" id="ARBA00022777"/>
    </source>
</evidence>
<gene>
    <name evidence="8" type="ORF">STCU_06353</name>
</gene>